<dbReference type="EMBL" id="JAULSO010000003">
    <property type="protein sequence ID" value="KAK3686156.1"/>
    <property type="molecule type" value="Genomic_DNA"/>
</dbReference>
<evidence type="ECO:0000313" key="2">
    <source>
        <dbReference type="EMBL" id="KAK3686156.1"/>
    </source>
</evidence>
<evidence type="ECO:0000256" key="1">
    <source>
        <dbReference type="SAM" id="MobiDB-lite"/>
    </source>
</evidence>
<reference evidence="2" key="2">
    <citation type="submission" date="2023-06" db="EMBL/GenBank/DDBJ databases">
        <authorList>
            <consortium name="Lawrence Berkeley National Laboratory"/>
            <person name="Haridas S."/>
            <person name="Hensen N."/>
            <person name="Bonometti L."/>
            <person name="Westerberg I."/>
            <person name="Brannstrom I.O."/>
            <person name="Guillou S."/>
            <person name="Cros-Aarteil S."/>
            <person name="Calhoun S."/>
            <person name="Kuo A."/>
            <person name="Mondo S."/>
            <person name="Pangilinan J."/>
            <person name="Riley R."/>
            <person name="Labutti K."/>
            <person name="Andreopoulos B."/>
            <person name="Lipzen A."/>
            <person name="Chen C."/>
            <person name="Yanf M."/>
            <person name="Daum C."/>
            <person name="Ng V."/>
            <person name="Clum A."/>
            <person name="Steindorff A."/>
            <person name="Ohm R."/>
            <person name="Martin F."/>
            <person name="Silar P."/>
            <person name="Natvig D."/>
            <person name="Lalanne C."/>
            <person name="Gautier V."/>
            <person name="Ament-Velasquez S.L."/>
            <person name="Kruys A."/>
            <person name="Hutchinson M.I."/>
            <person name="Powell A.J."/>
            <person name="Barry K."/>
            <person name="Miller A.N."/>
            <person name="Grigoriev I.V."/>
            <person name="Debuchy R."/>
            <person name="Gladieux P."/>
            <person name="Thoren M.H."/>
            <person name="Johannesson H."/>
        </authorList>
    </citation>
    <scope>NUCLEOTIDE SEQUENCE</scope>
    <source>
        <strain evidence="2">CBS 314.62</strain>
    </source>
</reference>
<proteinExistence type="predicted"/>
<dbReference type="Proteomes" id="UP001270362">
    <property type="component" value="Unassembled WGS sequence"/>
</dbReference>
<gene>
    <name evidence="2" type="ORF">B0T22DRAFT_538347</name>
</gene>
<accession>A0AAE0X6T9</accession>
<sequence>MMQPSRHVKAHIGSGHGHSSHGHREKSKSQKTSTKEQKSTTTTNNNNNNGKPHVSFLFVVNELNFSHEPMAGDSCLLTDQWGSEMPPTRSDAYSLETAGTVFRYSDGIVTPAPGYVWLPSNGPSEPGCMAFLDDHNMIAGLPKWYKTQSIFACSAHLPIIVAEGDVSLGSWMRRGCNCDAVYDQTAYPRWDLLHFSSADGSGVSRARTGSQGCPYVAGKSPSWIPSLVPRAFKNTRVEVQSVGLAGELPIVLALMAFHGAPGRASEIFARRSWWNQRWAGPTNSPAGYPLSGGVPRGFLVNVCLDELDDPTRPPEYYAPMVEAIETLEWYGVLVKD</sequence>
<dbReference type="AlphaFoldDB" id="A0AAE0X6T9"/>
<protein>
    <submittedName>
        <fullName evidence="2">Uncharacterized protein</fullName>
    </submittedName>
</protein>
<evidence type="ECO:0000313" key="3">
    <source>
        <dbReference type="Proteomes" id="UP001270362"/>
    </source>
</evidence>
<name>A0AAE0X6T9_9PEZI</name>
<comment type="caution">
    <text evidence="2">The sequence shown here is derived from an EMBL/GenBank/DDBJ whole genome shotgun (WGS) entry which is preliminary data.</text>
</comment>
<organism evidence="2 3">
    <name type="scientific">Podospora appendiculata</name>
    <dbReference type="NCBI Taxonomy" id="314037"/>
    <lineage>
        <taxon>Eukaryota</taxon>
        <taxon>Fungi</taxon>
        <taxon>Dikarya</taxon>
        <taxon>Ascomycota</taxon>
        <taxon>Pezizomycotina</taxon>
        <taxon>Sordariomycetes</taxon>
        <taxon>Sordariomycetidae</taxon>
        <taxon>Sordariales</taxon>
        <taxon>Podosporaceae</taxon>
        <taxon>Podospora</taxon>
    </lineage>
</organism>
<feature type="compositionally biased region" description="Basic residues" evidence="1">
    <location>
        <begin position="1"/>
        <end position="10"/>
    </location>
</feature>
<reference evidence="2" key="1">
    <citation type="journal article" date="2023" name="Mol. Phylogenet. Evol.">
        <title>Genome-scale phylogeny and comparative genomics of the fungal order Sordariales.</title>
        <authorList>
            <person name="Hensen N."/>
            <person name="Bonometti L."/>
            <person name="Westerberg I."/>
            <person name="Brannstrom I.O."/>
            <person name="Guillou S."/>
            <person name="Cros-Aarteil S."/>
            <person name="Calhoun S."/>
            <person name="Haridas S."/>
            <person name="Kuo A."/>
            <person name="Mondo S."/>
            <person name="Pangilinan J."/>
            <person name="Riley R."/>
            <person name="LaButti K."/>
            <person name="Andreopoulos B."/>
            <person name="Lipzen A."/>
            <person name="Chen C."/>
            <person name="Yan M."/>
            <person name="Daum C."/>
            <person name="Ng V."/>
            <person name="Clum A."/>
            <person name="Steindorff A."/>
            <person name="Ohm R.A."/>
            <person name="Martin F."/>
            <person name="Silar P."/>
            <person name="Natvig D.O."/>
            <person name="Lalanne C."/>
            <person name="Gautier V."/>
            <person name="Ament-Velasquez S.L."/>
            <person name="Kruys A."/>
            <person name="Hutchinson M.I."/>
            <person name="Powell A.J."/>
            <person name="Barry K."/>
            <person name="Miller A.N."/>
            <person name="Grigoriev I.V."/>
            <person name="Debuchy R."/>
            <person name="Gladieux P."/>
            <person name="Hiltunen Thoren M."/>
            <person name="Johannesson H."/>
        </authorList>
    </citation>
    <scope>NUCLEOTIDE SEQUENCE</scope>
    <source>
        <strain evidence="2">CBS 314.62</strain>
    </source>
</reference>
<feature type="region of interest" description="Disordered" evidence="1">
    <location>
        <begin position="1"/>
        <end position="53"/>
    </location>
</feature>
<feature type="compositionally biased region" description="Low complexity" evidence="1">
    <location>
        <begin position="39"/>
        <end position="49"/>
    </location>
</feature>
<keyword evidence="3" id="KW-1185">Reference proteome</keyword>